<accession>A0A397TC16</accession>
<keyword evidence="4" id="KW-1185">Reference proteome</keyword>
<name>A0A397TC16_9GLOM</name>
<feature type="coiled-coil region" evidence="1">
    <location>
        <begin position="3"/>
        <end position="58"/>
    </location>
</feature>
<dbReference type="Proteomes" id="UP000265703">
    <property type="component" value="Unassembled WGS sequence"/>
</dbReference>
<feature type="compositionally biased region" description="Basic and acidic residues" evidence="2">
    <location>
        <begin position="103"/>
        <end position="115"/>
    </location>
</feature>
<sequence>MSHIELEAKVKLLKSNIKTLKRELTLAQKASFVDKVQILSLEAKVRELEANEDLSSKEYTTIEYMEKGIESSDSIYKQELDIQSSERLKLMEKNRSLRDQLVLKKEPRGTSHNEVDTLPPPMNNLLQPSTL</sequence>
<organism evidence="3 4">
    <name type="scientific">Glomus cerebriforme</name>
    <dbReference type="NCBI Taxonomy" id="658196"/>
    <lineage>
        <taxon>Eukaryota</taxon>
        <taxon>Fungi</taxon>
        <taxon>Fungi incertae sedis</taxon>
        <taxon>Mucoromycota</taxon>
        <taxon>Glomeromycotina</taxon>
        <taxon>Glomeromycetes</taxon>
        <taxon>Glomerales</taxon>
        <taxon>Glomeraceae</taxon>
        <taxon>Glomus</taxon>
    </lineage>
</organism>
<evidence type="ECO:0000313" key="3">
    <source>
        <dbReference type="EMBL" id="RIA92511.1"/>
    </source>
</evidence>
<proteinExistence type="predicted"/>
<evidence type="ECO:0000256" key="1">
    <source>
        <dbReference type="SAM" id="Coils"/>
    </source>
</evidence>
<reference evidence="3 4" key="1">
    <citation type="submission" date="2018-06" db="EMBL/GenBank/DDBJ databases">
        <title>Comparative genomics reveals the genomic features of Rhizophagus irregularis, R. cerebriforme, R. diaphanum and Gigaspora rosea, and their symbiotic lifestyle signature.</title>
        <authorList>
            <person name="Morin E."/>
            <person name="San Clemente H."/>
            <person name="Chen E.C.H."/>
            <person name="De La Providencia I."/>
            <person name="Hainaut M."/>
            <person name="Kuo A."/>
            <person name="Kohler A."/>
            <person name="Murat C."/>
            <person name="Tang N."/>
            <person name="Roy S."/>
            <person name="Loubradou J."/>
            <person name="Henrissat B."/>
            <person name="Grigoriev I.V."/>
            <person name="Corradi N."/>
            <person name="Roux C."/>
            <person name="Martin F.M."/>
        </authorList>
    </citation>
    <scope>NUCLEOTIDE SEQUENCE [LARGE SCALE GENOMIC DNA]</scope>
    <source>
        <strain evidence="3 4">DAOM 227022</strain>
    </source>
</reference>
<evidence type="ECO:0000313" key="4">
    <source>
        <dbReference type="Proteomes" id="UP000265703"/>
    </source>
</evidence>
<dbReference type="EMBL" id="QKYT01000125">
    <property type="protein sequence ID" value="RIA92511.1"/>
    <property type="molecule type" value="Genomic_DNA"/>
</dbReference>
<comment type="caution">
    <text evidence="3">The sequence shown here is derived from an EMBL/GenBank/DDBJ whole genome shotgun (WGS) entry which is preliminary data.</text>
</comment>
<evidence type="ECO:0000256" key="2">
    <source>
        <dbReference type="SAM" id="MobiDB-lite"/>
    </source>
</evidence>
<dbReference type="AlphaFoldDB" id="A0A397TC16"/>
<protein>
    <submittedName>
        <fullName evidence="3">Uncharacterized protein</fullName>
    </submittedName>
</protein>
<gene>
    <name evidence="3" type="ORF">C1645_820653</name>
</gene>
<feature type="region of interest" description="Disordered" evidence="2">
    <location>
        <begin position="103"/>
        <end position="131"/>
    </location>
</feature>
<keyword evidence="1" id="KW-0175">Coiled coil</keyword>